<comment type="caution">
    <text evidence="1">The sequence shown here is derived from an EMBL/GenBank/DDBJ whole genome shotgun (WGS) entry which is preliminary data.</text>
</comment>
<dbReference type="Proteomes" id="UP000602395">
    <property type="component" value="Unassembled WGS sequence"/>
</dbReference>
<dbReference type="SUPFAM" id="SSF109854">
    <property type="entry name" value="DinB/YfiT-like putative metalloenzymes"/>
    <property type="match status" value="1"/>
</dbReference>
<dbReference type="InterPro" id="IPR034660">
    <property type="entry name" value="DinB/YfiT-like"/>
</dbReference>
<sequence>MERIISGDERALLENMLDRNREALIDSVVRLSDAASRSRRVPSATTPIGLLRHSAAAERFWFQHILDGRSKEDCSGPATPGEASFAVPDGRSLDDVVDEFRSASAQSREIVSAYDMSDTFQNSHGADVSVRWLLLHMIEEIARHAGHADILVEIITAEAAPT</sequence>
<organism evidence="1 2">
    <name type="scientific">Gordonia hankookensis</name>
    <dbReference type="NCBI Taxonomy" id="589403"/>
    <lineage>
        <taxon>Bacteria</taxon>
        <taxon>Bacillati</taxon>
        <taxon>Actinomycetota</taxon>
        <taxon>Actinomycetes</taxon>
        <taxon>Mycobacteriales</taxon>
        <taxon>Gordoniaceae</taxon>
        <taxon>Gordonia</taxon>
    </lineage>
</organism>
<keyword evidence="2" id="KW-1185">Reference proteome</keyword>
<evidence type="ECO:0000313" key="2">
    <source>
        <dbReference type="Proteomes" id="UP000602395"/>
    </source>
</evidence>
<dbReference type="InterPro" id="IPR007061">
    <property type="entry name" value="MST-like"/>
</dbReference>
<protein>
    <submittedName>
        <fullName evidence="1">DinB family protein</fullName>
    </submittedName>
</protein>
<accession>A0ABR7WID1</accession>
<dbReference type="RefSeq" id="WP_164310565.1">
    <property type="nucleotide sequence ID" value="NZ_BAABAD010000005.1"/>
</dbReference>
<gene>
    <name evidence="1" type="ORF">IDF66_23315</name>
</gene>
<dbReference type="Gene3D" id="1.20.120.450">
    <property type="entry name" value="dinb family like domain"/>
    <property type="match status" value="1"/>
</dbReference>
<reference evidence="1 2" key="1">
    <citation type="submission" date="2020-09" db="EMBL/GenBank/DDBJ databases">
        <title>Novel species in genus Gordonia.</title>
        <authorList>
            <person name="Zhang G."/>
        </authorList>
    </citation>
    <scope>NUCLEOTIDE SEQUENCE [LARGE SCALE GENOMIC DNA]</scope>
    <source>
        <strain evidence="1 2">ON-33</strain>
    </source>
</reference>
<proteinExistence type="predicted"/>
<dbReference type="Pfam" id="PF04978">
    <property type="entry name" value="MST"/>
    <property type="match status" value="1"/>
</dbReference>
<name>A0ABR7WID1_9ACTN</name>
<evidence type="ECO:0000313" key="1">
    <source>
        <dbReference type="EMBL" id="MBD1322519.1"/>
    </source>
</evidence>
<dbReference type="EMBL" id="JACWMS010000006">
    <property type="protein sequence ID" value="MBD1322519.1"/>
    <property type="molecule type" value="Genomic_DNA"/>
</dbReference>